<dbReference type="Proteomes" id="UP001152795">
    <property type="component" value="Unassembled WGS sequence"/>
</dbReference>
<reference evidence="1" key="1">
    <citation type="submission" date="2020-04" db="EMBL/GenBank/DDBJ databases">
        <authorList>
            <person name="Alioto T."/>
            <person name="Alioto T."/>
            <person name="Gomez Garrido J."/>
        </authorList>
    </citation>
    <scope>NUCLEOTIDE SEQUENCE</scope>
    <source>
        <strain evidence="1">A484AB</strain>
    </source>
</reference>
<sequence>VPQHHTCAVSDIAAQTSHRRNAKRGPTAPHVSNEESSIENLAKQREELDLHETSVQERVDAATRFVRRPVVLNGGNWASPLQGENFCYDDLNASIERREEVDGEVAEIEQHLQNISQEYAKLKTLMDQKGYARTRRQNTKTTIDMISDRCSSVRYRRRQETKNVLEYIHGGEVAAVLGAWDFVTAHADKELMDDLISKYKRGKYLQGVINKAINDHKQSKDSLNQALAFKYQNFLSRRKFNLMCKTQSSVFDPDAEVWLPRNMKCLGVDVELSLSRVSDDKIDKFVKSLDIGSITQIPNAPGVTRTITGLVFMIIDLHLRLPHLFRQLIWFNENTNHFIFQFSDDGAPETSQLTMSIGSITLWNFGERVRSREFQYLLHCVSLGEKHAMLELLWRQHTDEMQLLESSVFTVCGKECTVEFQPSADMSWQSWACNELNQAATHPCPYANVHKNNMCILGGTIGLDHNDTWTPYTNDLRAEHTKKLNVFISSLATNIKSTTRHEKMLAFMAENGMRQLGTPRIGVFAERVRPDPLHCEINAWQHLLDLIYCECVKRNSFQQFIKILSAPVGLEHSNHLETLDQITNPDDLNNSMSEDTLTLSEIAIPEHINLLEEQATANLSAALKSKAATLDSSADKVYGCGLAYLASKIKEHYSVEAKRSNKLPTRLIGSQAVSLSRHGYRLVDALQYDEESPLENTKRLALSKAVEYLRNASGLFNKINLSSIGEVDQLTEFCELYFNILVLFFPTSINVTVWTVGYAIPYHARKLYEEYHIGYGILSLQAKESKHAGIKGDLSLTNRSNESSTNGKWWQVLRSNYVRSFYLPEHQPAPPSYISHFKSRTPPHCSRVDYCACGRTKLDIVDEQCGVCKAAKTIVIKCAKEKKLSNEVIFLFKPIICSKCNERFSDVTNLKAHTDIVHRSQTLATESTRPSHSLIKTRLKSMSVTELKSALREKGLSTSGNKEILVRRLESVLPNAK</sequence>
<accession>A0A6S7H8M8</accession>
<evidence type="ECO:0000313" key="1">
    <source>
        <dbReference type="EMBL" id="CAB4002175.1"/>
    </source>
</evidence>
<comment type="caution">
    <text evidence="1">The sequence shown here is derived from an EMBL/GenBank/DDBJ whole genome shotgun (WGS) entry which is preliminary data.</text>
</comment>
<protein>
    <submittedName>
        <fullName evidence="1">Arginine N-methyltransferase 8-B</fullName>
    </submittedName>
</protein>
<dbReference type="InterPro" id="IPR003034">
    <property type="entry name" value="SAP_dom"/>
</dbReference>
<dbReference type="OrthoDB" id="5980705at2759"/>
<feature type="non-terminal residue" evidence="1">
    <location>
        <position position="1"/>
    </location>
</feature>
<dbReference type="InterPro" id="IPR013087">
    <property type="entry name" value="Znf_C2H2_type"/>
</dbReference>
<dbReference type="Gene3D" id="1.10.720.30">
    <property type="entry name" value="SAP domain"/>
    <property type="match status" value="1"/>
</dbReference>
<dbReference type="PROSITE" id="PS50157">
    <property type="entry name" value="ZINC_FINGER_C2H2_2"/>
    <property type="match status" value="1"/>
</dbReference>
<organism evidence="1 2">
    <name type="scientific">Paramuricea clavata</name>
    <name type="common">Red gorgonian</name>
    <name type="synonym">Violescent sea-whip</name>
    <dbReference type="NCBI Taxonomy" id="317549"/>
    <lineage>
        <taxon>Eukaryota</taxon>
        <taxon>Metazoa</taxon>
        <taxon>Cnidaria</taxon>
        <taxon>Anthozoa</taxon>
        <taxon>Octocorallia</taxon>
        <taxon>Malacalcyonacea</taxon>
        <taxon>Plexauridae</taxon>
        <taxon>Paramuricea</taxon>
    </lineage>
</organism>
<name>A0A6S7H8M8_PARCT</name>
<dbReference type="PROSITE" id="PS00028">
    <property type="entry name" value="ZINC_FINGER_C2H2_1"/>
    <property type="match status" value="1"/>
</dbReference>
<dbReference type="SMART" id="SM00513">
    <property type="entry name" value="SAP"/>
    <property type="match status" value="1"/>
</dbReference>
<dbReference type="InterPro" id="IPR036361">
    <property type="entry name" value="SAP_dom_sf"/>
</dbReference>
<dbReference type="PROSITE" id="PS50800">
    <property type="entry name" value="SAP"/>
    <property type="match status" value="1"/>
</dbReference>
<dbReference type="AlphaFoldDB" id="A0A6S7H8M8"/>
<dbReference type="Pfam" id="PF02037">
    <property type="entry name" value="SAP"/>
    <property type="match status" value="1"/>
</dbReference>
<keyword evidence="2" id="KW-1185">Reference proteome</keyword>
<dbReference type="EMBL" id="CACRXK020004279">
    <property type="protein sequence ID" value="CAB4002175.1"/>
    <property type="molecule type" value="Genomic_DNA"/>
</dbReference>
<dbReference type="SUPFAM" id="SSF68906">
    <property type="entry name" value="SAP domain"/>
    <property type="match status" value="1"/>
</dbReference>
<evidence type="ECO:0000313" key="2">
    <source>
        <dbReference type="Proteomes" id="UP001152795"/>
    </source>
</evidence>
<gene>
    <name evidence="1" type="ORF">PACLA_8A017293</name>
</gene>
<proteinExistence type="predicted"/>